<gene>
    <name evidence="1" type="ORF">GSF22_00010</name>
</gene>
<dbReference type="Proteomes" id="UP000823521">
    <property type="component" value="Unassembled WGS sequence"/>
</dbReference>
<accession>A0ABS3VIV8</accession>
<evidence type="ECO:0000313" key="1">
    <source>
        <dbReference type="EMBL" id="MBO4204403.1"/>
    </source>
</evidence>
<comment type="caution">
    <text evidence="1">The sequence shown here is derived from an EMBL/GenBank/DDBJ whole genome shotgun (WGS) entry which is preliminary data.</text>
</comment>
<organism evidence="1 2">
    <name type="scientific">Micromonospora echinofusca</name>
    <dbReference type="NCBI Taxonomy" id="47858"/>
    <lineage>
        <taxon>Bacteria</taxon>
        <taxon>Bacillati</taxon>
        <taxon>Actinomycetota</taxon>
        <taxon>Actinomycetes</taxon>
        <taxon>Micromonosporales</taxon>
        <taxon>Micromonosporaceae</taxon>
        <taxon>Micromonospora</taxon>
    </lineage>
</organism>
<proteinExistence type="predicted"/>
<name>A0ABS3VIV8_MICEH</name>
<evidence type="ECO:0000313" key="2">
    <source>
        <dbReference type="Proteomes" id="UP000823521"/>
    </source>
</evidence>
<dbReference type="EMBL" id="WVUH01000001">
    <property type="protein sequence ID" value="MBO4204403.1"/>
    <property type="molecule type" value="Genomic_DNA"/>
</dbReference>
<dbReference type="RefSeq" id="WP_208810486.1">
    <property type="nucleotide sequence ID" value="NZ_WVUH01000001.1"/>
</dbReference>
<sequence>MNTTPSWLRRRTTLAGLVAAGVLTLGCAVGGDVVAYDLPAEPARYTFEAETNGGRTVWEYTSARPSGTDVPELQPCMGEALGADGDCRPEPLIFLRYDLGLGLDDTARAGGTHRITVTGYYQERLSAPPEVTTMRVEVSFDGGGTWQPVTTRAAGRNTFTATLTHPHRDRAVDGVGLRVSATDSAGNTVTQTLPTAYTLR</sequence>
<reference evidence="1 2" key="1">
    <citation type="submission" date="2019-12" db="EMBL/GenBank/DDBJ databases">
        <title>Whole genome sequencing of endophytic Actinobacterium Micromonospora sp. MPMI6T.</title>
        <authorList>
            <person name="Evv R."/>
            <person name="Podile A.R."/>
        </authorList>
    </citation>
    <scope>NUCLEOTIDE SEQUENCE [LARGE SCALE GENOMIC DNA]</scope>
    <source>
        <strain evidence="1 2">MPMI6</strain>
    </source>
</reference>
<dbReference type="Gene3D" id="2.60.40.650">
    <property type="match status" value="1"/>
</dbReference>
<keyword evidence="2" id="KW-1185">Reference proteome</keyword>
<protein>
    <submittedName>
        <fullName evidence="1">Uncharacterized protein</fullName>
    </submittedName>
</protein>